<dbReference type="OrthoDB" id="2019504at2759"/>
<keyword evidence="3" id="KW-0539">Nucleus</keyword>
<gene>
    <name evidence="4" type="ORF">XA68_11676</name>
</gene>
<reference evidence="4 5" key="2">
    <citation type="journal article" date="2017" name="Sci. Rep.">
        <title>Ant-infecting Ophiocordyceps genomes reveal a high diversity of potential behavioral manipulation genes and a possible major role for enterotoxins.</title>
        <authorList>
            <person name="de Bekker C."/>
            <person name="Ohm R.A."/>
            <person name="Evans H.C."/>
            <person name="Brachmann A."/>
            <person name="Hughes D.P."/>
        </authorList>
    </citation>
    <scope>NUCLEOTIDE SEQUENCE [LARGE SCALE GENOMIC DNA]</scope>
    <source>
        <strain evidence="4 5">SC16a</strain>
    </source>
</reference>
<sequence length="167" mass="18654">MSSQWTSIDGLRLNKYMLLVRRVVAAHIRWAKSSAWSDLVVDVLRVGALAGHDEEEEEEEEQQQGGGFVHLGIRLHVLDVLVDELDREGALLQLGAAADGQRRRFVERFVSLLKALSKEAMCSVRKKAVAALTDERLASFVDETSEAVLMEEGTKEKEEEAWGGFDD</sequence>
<protein>
    <submittedName>
        <fullName evidence="4">Uncharacterized protein</fullName>
    </submittedName>
</protein>
<organism evidence="4 5">
    <name type="scientific">Ophiocordyceps unilateralis</name>
    <name type="common">Zombie-ant fungus</name>
    <name type="synonym">Torrubia unilateralis</name>
    <dbReference type="NCBI Taxonomy" id="268505"/>
    <lineage>
        <taxon>Eukaryota</taxon>
        <taxon>Fungi</taxon>
        <taxon>Dikarya</taxon>
        <taxon>Ascomycota</taxon>
        <taxon>Pezizomycotina</taxon>
        <taxon>Sordariomycetes</taxon>
        <taxon>Hypocreomycetidae</taxon>
        <taxon>Hypocreales</taxon>
        <taxon>Ophiocordycipitaceae</taxon>
        <taxon>Ophiocordyceps</taxon>
    </lineage>
</organism>
<dbReference type="Proteomes" id="UP000037136">
    <property type="component" value="Unassembled WGS sequence"/>
</dbReference>
<evidence type="ECO:0000256" key="3">
    <source>
        <dbReference type="ARBA" id="ARBA00023242"/>
    </source>
</evidence>
<dbReference type="AlphaFoldDB" id="A0A2A9PGC3"/>
<evidence type="ECO:0000256" key="2">
    <source>
        <dbReference type="ARBA" id="ARBA00006374"/>
    </source>
</evidence>
<dbReference type="GO" id="GO:0006364">
    <property type="term" value="P:rRNA processing"/>
    <property type="evidence" value="ECO:0007669"/>
    <property type="project" value="InterPro"/>
</dbReference>
<proteinExistence type="inferred from homology"/>
<dbReference type="EMBL" id="LAZP02000162">
    <property type="protein sequence ID" value="PFH59937.1"/>
    <property type="molecule type" value="Genomic_DNA"/>
</dbReference>
<name>A0A2A9PGC3_OPHUN</name>
<evidence type="ECO:0000313" key="4">
    <source>
        <dbReference type="EMBL" id="PFH59937.1"/>
    </source>
</evidence>
<evidence type="ECO:0000313" key="5">
    <source>
        <dbReference type="Proteomes" id="UP000037136"/>
    </source>
</evidence>
<dbReference type="GO" id="GO:0030688">
    <property type="term" value="C:preribosome, small subunit precursor"/>
    <property type="evidence" value="ECO:0007669"/>
    <property type="project" value="InterPro"/>
</dbReference>
<accession>A0A2A9PGC3</accession>
<comment type="subcellular location">
    <subcellularLocation>
        <location evidence="1">Nucleus</location>
    </subcellularLocation>
</comment>
<dbReference type="GO" id="GO:0005634">
    <property type="term" value="C:nucleus"/>
    <property type="evidence" value="ECO:0007669"/>
    <property type="project" value="UniProtKB-SubCell"/>
</dbReference>
<dbReference type="InterPro" id="IPR010301">
    <property type="entry name" value="RRP1"/>
</dbReference>
<reference evidence="4 5" key="1">
    <citation type="journal article" date="2015" name="BMC Genomics">
        <title>Gene expression during zombie ant biting behavior reflects the complexity underlying fungal parasitic behavioral manipulation.</title>
        <authorList>
            <person name="de Bekker C."/>
            <person name="Ohm R.A."/>
            <person name="Loreto R.G."/>
            <person name="Sebastian A."/>
            <person name="Albert I."/>
            <person name="Merrow M."/>
            <person name="Brachmann A."/>
            <person name="Hughes D.P."/>
        </authorList>
    </citation>
    <scope>NUCLEOTIDE SEQUENCE [LARGE SCALE GENOMIC DNA]</scope>
    <source>
        <strain evidence="4 5">SC16a</strain>
    </source>
</reference>
<dbReference type="STRING" id="268505.A0A2A9PGC3"/>
<keyword evidence="5" id="KW-1185">Reference proteome</keyword>
<comment type="similarity">
    <text evidence="2">Belongs to the RRP1 family.</text>
</comment>
<comment type="caution">
    <text evidence="4">The sequence shown here is derived from an EMBL/GenBank/DDBJ whole genome shotgun (WGS) entry which is preliminary data.</text>
</comment>
<evidence type="ECO:0000256" key="1">
    <source>
        <dbReference type="ARBA" id="ARBA00004123"/>
    </source>
</evidence>
<dbReference type="Pfam" id="PF05997">
    <property type="entry name" value="Nop52"/>
    <property type="match status" value="1"/>
</dbReference>